<gene>
    <name evidence="2" type="ORF">EV659_11611</name>
</gene>
<dbReference type="Pfam" id="PF04965">
    <property type="entry name" value="GPW_gp25"/>
    <property type="match status" value="1"/>
</dbReference>
<comment type="caution">
    <text evidence="2">The sequence shown here is derived from an EMBL/GenBank/DDBJ whole genome shotgun (WGS) entry which is preliminary data.</text>
</comment>
<dbReference type="Proteomes" id="UP000295399">
    <property type="component" value="Unassembled WGS sequence"/>
</dbReference>
<dbReference type="EMBL" id="SLXO01000016">
    <property type="protein sequence ID" value="TCP30046.1"/>
    <property type="molecule type" value="Genomic_DNA"/>
</dbReference>
<dbReference type="OrthoDB" id="9802846at2"/>
<dbReference type="RefSeq" id="WP_132709557.1">
    <property type="nucleotide sequence ID" value="NZ_JACIGF010000016.1"/>
</dbReference>
<accession>A0A4V2SN70</accession>
<organism evidence="2 3">
    <name type="scientific">Rhodothalassium salexigens DSM 2132</name>
    <dbReference type="NCBI Taxonomy" id="1188247"/>
    <lineage>
        <taxon>Bacteria</taxon>
        <taxon>Pseudomonadati</taxon>
        <taxon>Pseudomonadota</taxon>
        <taxon>Alphaproteobacteria</taxon>
        <taxon>Rhodothalassiales</taxon>
        <taxon>Rhodothalassiaceae</taxon>
        <taxon>Rhodothalassium</taxon>
    </lineage>
</organism>
<dbReference type="InParanoid" id="A0A4V2SN70"/>
<evidence type="ECO:0000313" key="3">
    <source>
        <dbReference type="Proteomes" id="UP000295399"/>
    </source>
</evidence>
<dbReference type="Gene3D" id="3.10.450.40">
    <property type="match status" value="1"/>
</dbReference>
<keyword evidence="3" id="KW-1185">Reference proteome</keyword>
<feature type="domain" description="IraD/Gp25-like" evidence="1">
    <location>
        <begin position="16"/>
        <end position="91"/>
    </location>
</feature>
<dbReference type="AlphaFoldDB" id="A0A4V2SN70"/>
<dbReference type="SUPFAM" id="SSF160719">
    <property type="entry name" value="gpW/gp25-like"/>
    <property type="match status" value="1"/>
</dbReference>
<protein>
    <recommendedName>
        <fullName evidence="1">IraD/Gp25-like domain-containing protein</fullName>
    </recommendedName>
</protein>
<evidence type="ECO:0000259" key="1">
    <source>
        <dbReference type="Pfam" id="PF04965"/>
    </source>
</evidence>
<dbReference type="InterPro" id="IPR007048">
    <property type="entry name" value="IraD/Gp25-like"/>
</dbReference>
<evidence type="ECO:0000313" key="2">
    <source>
        <dbReference type="EMBL" id="TCP30046.1"/>
    </source>
</evidence>
<name>A0A4V2SN70_RHOSA</name>
<reference evidence="2 3" key="1">
    <citation type="submission" date="2019-03" db="EMBL/GenBank/DDBJ databases">
        <title>Genomic Encyclopedia of Type Strains, Phase IV (KMG-IV): sequencing the most valuable type-strain genomes for metagenomic binning, comparative biology and taxonomic classification.</title>
        <authorList>
            <person name="Goeker M."/>
        </authorList>
    </citation>
    <scope>NUCLEOTIDE SEQUENCE [LARGE SCALE GENOMIC DNA]</scope>
    <source>
        <strain evidence="2 3">DSM 2132</strain>
    </source>
</reference>
<sequence length="112" mass="12150">MTGMDRETGRALGGVAHVRQSIVDILTTRPGERVMRGDYGSGLPALVDRPDDPGLRAEIVAETAHALRTLEDRVALRRVRVARVAPGRIEIGLDLTYLPDGRALSLDGIVIR</sequence>
<proteinExistence type="predicted"/>